<protein>
    <submittedName>
        <fullName evidence="1">Uncharacterized protein</fullName>
    </submittedName>
</protein>
<organism evidence="1 2">
    <name type="scientific">Solanum commersonii</name>
    <name type="common">Commerson's wild potato</name>
    <name type="synonym">Commerson's nightshade</name>
    <dbReference type="NCBI Taxonomy" id="4109"/>
    <lineage>
        <taxon>Eukaryota</taxon>
        <taxon>Viridiplantae</taxon>
        <taxon>Streptophyta</taxon>
        <taxon>Embryophyta</taxon>
        <taxon>Tracheophyta</taxon>
        <taxon>Spermatophyta</taxon>
        <taxon>Magnoliopsida</taxon>
        <taxon>eudicotyledons</taxon>
        <taxon>Gunneridae</taxon>
        <taxon>Pentapetalae</taxon>
        <taxon>asterids</taxon>
        <taxon>lamiids</taxon>
        <taxon>Solanales</taxon>
        <taxon>Solanaceae</taxon>
        <taxon>Solanoideae</taxon>
        <taxon>Solaneae</taxon>
        <taxon>Solanum</taxon>
    </lineage>
</organism>
<dbReference type="OrthoDB" id="1742863at2759"/>
<dbReference type="PANTHER" id="PTHR46602">
    <property type="entry name" value="PROTEIN SUPPRESSOR OF GENE SILENCING 3"/>
    <property type="match status" value="1"/>
</dbReference>
<evidence type="ECO:0000313" key="2">
    <source>
        <dbReference type="Proteomes" id="UP000824120"/>
    </source>
</evidence>
<name>A0A9J5WBP4_SOLCO</name>
<gene>
    <name evidence="1" type="ORF">H5410_062501</name>
</gene>
<dbReference type="EMBL" id="JACXVP010000012">
    <property type="protein sequence ID" value="KAG5572735.1"/>
    <property type="molecule type" value="Genomic_DNA"/>
</dbReference>
<dbReference type="GO" id="GO:0051607">
    <property type="term" value="P:defense response to virus"/>
    <property type="evidence" value="ECO:0007669"/>
    <property type="project" value="InterPro"/>
</dbReference>
<accession>A0A9J5WBP4</accession>
<sequence length="93" mass="11133">MVIIMNTTLEKNDNDSALGFVDTWRLYFSLSSFVRKKEIEICGSIISFTFILGKHKFYGYMAEIRDMENFNKLSHEKSRLKFEMMLYKEIVWN</sequence>
<dbReference type="GO" id="GO:0031047">
    <property type="term" value="P:regulatory ncRNA-mediated gene silencing"/>
    <property type="evidence" value="ECO:0007669"/>
    <property type="project" value="InterPro"/>
</dbReference>
<dbReference type="Proteomes" id="UP000824120">
    <property type="component" value="Chromosome 12"/>
</dbReference>
<dbReference type="PANTHER" id="PTHR46602:SF1">
    <property type="entry name" value="PROTEIN SUPPRESSOR OF GENE SILENCING 3"/>
    <property type="match status" value="1"/>
</dbReference>
<dbReference type="InterPro" id="IPR044287">
    <property type="entry name" value="SGS3"/>
</dbReference>
<dbReference type="AlphaFoldDB" id="A0A9J5WBP4"/>
<proteinExistence type="predicted"/>
<comment type="caution">
    <text evidence="1">The sequence shown here is derived from an EMBL/GenBank/DDBJ whole genome shotgun (WGS) entry which is preliminary data.</text>
</comment>
<evidence type="ECO:0000313" key="1">
    <source>
        <dbReference type="EMBL" id="KAG5572735.1"/>
    </source>
</evidence>
<keyword evidence="2" id="KW-1185">Reference proteome</keyword>
<reference evidence="1 2" key="1">
    <citation type="submission" date="2020-09" db="EMBL/GenBank/DDBJ databases">
        <title>De no assembly of potato wild relative species, Solanum commersonii.</title>
        <authorList>
            <person name="Cho K."/>
        </authorList>
    </citation>
    <scope>NUCLEOTIDE SEQUENCE [LARGE SCALE GENOMIC DNA]</scope>
    <source>
        <strain evidence="1">LZ3.2</strain>
        <tissue evidence="1">Leaf</tissue>
    </source>
</reference>